<organism evidence="1 2">
    <name type="scientific">Eretmocerus hayati</name>
    <dbReference type="NCBI Taxonomy" id="131215"/>
    <lineage>
        <taxon>Eukaryota</taxon>
        <taxon>Metazoa</taxon>
        <taxon>Ecdysozoa</taxon>
        <taxon>Arthropoda</taxon>
        <taxon>Hexapoda</taxon>
        <taxon>Insecta</taxon>
        <taxon>Pterygota</taxon>
        <taxon>Neoptera</taxon>
        <taxon>Endopterygota</taxon>
        <taxon>Hymenoptera</taxon>
        <taxon>Apocrita</taxon>
        <taxon>Proctotrupomorpha</taxon>
        <taxon>Chalcidoidea</taxon>
        <taxon>Aphelinidae</taxon>
        <taxon>Aphelininae</taxon>
        <taxon>Eretmocerus</taxon>
    </lineage>
</organism>
<name>A0ACC2PN94_9HYME</name>
<gene>
    <name evidence="1" type="ORF">QAD02_020557</name>
</gene>
<accession>A0ACC2PN94</accession>
<proteinExistence type="predicted"/>
<evidence type="ECO:0000313" key="2">
    <source>
        <dbReference type="Proteomes" id="UP001239111"/>
    </source>
</evidence>
<comment type="caution">
    <text evidence="1">The sequence shown here is derived from an EMBL/GenBank/DDBJ whole genome shotgun (WGS) entry which is preliminary data.</text>
</comment>
<protein>
    <submittedName>
        <fullName evidence="1">Uncharacterized protein</fullName>
    </submittedName>
</protein>
<dbReference type="Proteomes" id="UP001239111">
    <property type="component" value="Chromosome 1"/>
</dbReference>
<dbReference type="EMBL" id="CM056741">
    <property type="protein sequence ID" value="KAJ8684764.1"/>
    <property type="molecule type" value="Genomic_DNA"/>
</dbReference>
<sequence>MDNIEPINELIPAGSADEARFRINELLLNYMRDHENFAQRKVPELSVCGREKFAQMWIYVCSALNQIGGSYYNKEPSQWRKYWDEIRLKAKDQLSEYFGNIGKTGNKHVEEPDEYIWHVAFIYGYVGLGLNIGTESGLDPEDKGCVSLN</sequence>
<keyword evidence="2" id="KW-1185">Reference proteome</keyword>
<reference evidence="1" key="1">
    <citation type="submission" date="2023-04" db="EMBL/GenBank/DDBJ databases">
        <title>A chromosome-level genome assembly of the parasitoid wasp Eretmocerus hayati.</title>
        <authorList>
            <person name="Zhong Y."/>
            <person name="Liu S."/>
            <person name="Liu Y."/>
        </authorList>
    </citation>
    <scope>NUCLEOTIDE SEQUENCE</scope>
    <source>
        <strain evidence="1">ZJU_SS_LIU_2023</strain>
    </source>
</reference>
<evidence type="ECO:0000313" key="1">
    <source>
        <dbReference type="EMBL" id="KAJ8684764.1"/>
    </source>
</evidence>